<proteinExistence type="predicted"/>
<sequence length="217" mass="24977">MVQLDRFSFRTGSRLLFDSDGSPSHIGLMRQVDYKAMLNRWFVHNDPDDDPISIECAPSSDPKAYYTLMPDKHFEQNQISKDLEMLLRQLTSWIPEPEPEGEFRGVIDWEWVSAAPRSLGNESHPGCVWENLLESLAYYRGIYDGVMAKHRMERRGGSEENFCRMSLITESLAIATDAPQCRNRIMHNKVHENGLLDDMVMDTLHRGFNILLSNEGL</sequence>
<evidence type="ECO:0000313" key="1">
    <source>
        <dbReference type="EMBL" id="EYE95842.1"/>
    </source>
</evidence>
<dbReference type="OrthoDB" id="10003767at2759"/>
<keyword evidence="2" id="KW-1185">Reference proteome</keyword>
<evidence type="ECO:0000313" key="2">
    <source>
        <dbReference type="Proteomes" id="UP000019804"/>
    </source>
</evidence>
<dbReference type="HOGENOM" id="CLU_1272042_0_0_1"/>
<gene>
    <name evidence="1" type="ORF">EURHEDRAFT_514769</name>
</gene>
<dbReference type="GeneID" id="63701427"/>
<dbReference type="AlphaFoldDB" id="A0A017SFU8"/>
<accession>A0A017SFU8</accession>
<name>A0A017SFU8_ASPRC</name>
<dbReference type="RefSeq" id="XP_040639530.1">
    <property type="nucleotide sequence ID" value="XM_040786303.1"/>
</dbReference>
<dbReference type="EMBL" id="KK088420">
    <property type="protein sequence ID" value="EYE95842.1"/>
    <property type="molecule type" value="Genomic_DNA"/>
</dbReference>
<organism evidence="1 2">
    <name type="scientific">Aspergillus ruber (strain CBS 135680)</name>
    <dbReference type="NCBI Taxonomy" id="1388766"/>
    <lineage>
        <taxon>Eukaryota</taxon>
        <taxon>Fungi</taxon>
        <taxon>Dikarya</taxon>
        <taxon>Ascomycota</taxon>
        <taxon>Pezizomycotina</taxon>
        <taxon>Eurotiomycetes</taxon>
        <taxon>Eurotiomycetidae</taxon>
        <taxon>Eurotiales</taxon>
        <taxon>Aspergillaceae</taxon>
        <taxon>Aspergillus</taxon>
        <taxon>Aspergillus subgen. Aspergillus</taxon>
    </lineage>
</organism>
<protein>
    <submittedName>
        <fullName evidence="1">Uncharacterized protein</fullName>
    </submittedName>
</protein>
<reference evidence="2" key="1">
    <citation type="journal article" date="2014" name="Nat. Commun.">
        <title>Genomic adaptations of the halophilic Dead Sea filamentous fungus Eurotium rubrum.</title>
        <authorList>
            <person name="Kis-Papo T."/>
            <person name="Weig A.R."/>
            <person name="Riley R."/>
            <person name="Persoh D."/>
            <person name="Salamov A."/>
            <person name="Sun H."/>
            <person name="Lipzen A."/>
            <person name="Wasser S.P."/>
            <person name="Rambold G."/>
            <person name="Grigoriev I.V."/>
            <person name="Nevo E."/>
        </authorList>
    </citation>
    <scope>NUCLEOTIDE SEQUENCE [LARGE SCALE GENOMIC DNA]</scope>
    <source>
        <strain evidence="2">CBS 135680</strain>
    </source>
</reference>
<dbReference type="Proteomes" id="UP000019804">
    <property type="component" value="Unassembled WGS sequence"/>
</dbReference>